<feature type="domain" description="Methyltransferase type 11" evidence="4">
    <location>
        <begin position="86"/>
        <end position="127"/>
    </location>
</feature>
<keyword evidence="1 5" id="KW-0489">Methyltransferase</keyword>
<evidence type="ECO:0000259" key="4">
    <source>
        <dbReference type="Pfam" id="PF08241"/>
    </source>
</evidence>
<organism evidence="5 6">
    <name type="scientific">Albimonas donghaensis</name>
    <dbReference type="NCBI Taxonomy" id="356660"/>
    <lineage>
        <taxon>Bacteria</taxon>
        <taxon>Pseudomonadati</taxon>
        <taxon>Pseudomonadota</taxon>
        <taxon>Alphaproteobacteria</taxon>
        <taxon>Rhodobacterales</taxon>
        <taxon>Paracoccaceae</taxon>
        <taxon>Albimonas</taxon>
    </lineage>
</organism>
<gene>
    <name evidence="5" type="ORF">SAMN05444336_101672</name>
</gene>
<evidence type="ECO:0000313" key="5">
    <source>
        <dbReference type="EMBL" id="SDW31396.1"/>
    </source>
</evidence>
<dbReference type="GO" id="GO:0032259">
    <property type="term" value="P:methylation"/>
    <property type="evidence" value="ECO:0007669"/>
    <property type="project" value="UniProtKB-KW"/>
</dbReference>
<evidence type="ECO:0000256" key="1">
    <source>
        <dbReference type="ARBA" id="ARBA00022603"/>
    </source>
</evidence>
<dbReference type="InterPro" id="IPR029063">
    <property type="entry name" value="SAM-dependent_MTases_sf"/>
</dbReference>
<protein>
    <submittedName>
        <fullName evidence="5">Methyltransferase domain-containing protein</fullName>
    </submittedName>
</protein>
<dbReference type="RefSeq" id="WP_092679691.1">
    <property type="nucleotide sequence ID" value="NZ_FNMZ01000001.1"/>
</dbReference>
<dbReference type="Gene3D" id="3.40.50.150">
    <property type="entry name" value="Vaccinia Virus protein VP39"/>
    <property type="match status" value="1"/>
</dbReference>
<evidence type="ECO:0000256" key="3">
    <source>
        <dbReference type="SAM" id="MobiDB-lite"/>
    </source>
</evidence>
<keyword evidence="6" id="KW-1185">Reference proteome</keyword>
<evidence type="ECO:0000256" key="2">
    <source>
        <dbReference type="ARBA" id="ARBA00022679"/>
    </source>
</evidence>
<dbReference type="SUPFAM" id="SSF53335">
    <property type="entry name" value="S-adenosyl-L-methionine-dependent methyltransferases"/>
    <property type="match status" value="1"/>
</dbReference>
<dbReference type="InterPro" id="IPR013216">
    <property type="entry name" value="Methyltransf_11"/>
</dbReference>
<dbReference type="STRING" id="356660.SAMN05444336_101672"/>
<dbReference type="Pfam" id="PF08241">
    <property type="entry name" value="Methyltransf_11"/>
    <property type="match status" value="1"/>
</dbReference>
<dbReference type="AlphaFoldDB" id="A0A1H2SIB7"/>
<name>A0A1H2SIB7_9RHOB</name>
<reference evidence="5 6" key="1">
    <citation type="submission" date="2016-10" db="EMBL/GenBank/DDBJ databases">
        <authorList>
            <person name="de Groot N.N."/>
        </authorList>
    </citation>
    <scope>NUCLEOTIDE SEQUENCE [LARGE SCALE GENOMIC DNA]</scope>
    <source>
        <strain evidence="5 6">DSM 17890</strain>
    </source>
</reference>
<dbReference type="PANTHER" id="PTHR13090">
    <property type="entry name" value="ARGININE-HYDROXYLASE NDUFAF5, MITOCHONDRIAL"/>
    <property type="match status" value="1"/>
</dbReference>
<dbReference type="GO" id="GO:0008757">
    <property type="term" value="F:S-adenosylmethionine-dependent methyltransferase activity"/>
    <property type="evidence" value="ECO:0007669"/>
    <property type="project" value="InterPro"/>
</dbReference>
<dbReference type="OrthoDB" id="9793723at2"/>
<proteinExistence type="predicted"/>
<dbReference type="InterPro" id="IPR050602">
    <property type="entry name" value="Malonyl-ACP_OMT"/>
</dbReference>
<feature type="region of interest" description="Disordered" evidence="3">
    <location>
        <begin position="252"/>
        <end position="290"/>
    </location>
</feature>
<accession>A0A1H2SIB7</accession>
<dbReference type="PANTHER" id="PTHR13090:SF1">
    <property type="entry name" value="ARGININE-HYDROXYLASE NDUFAF5, MITOCHONDRIAL"/>
    <property type="match status" value="1"/>
</dbReference>
<sequence length="290" mass="30974">MTDAPPRLFDRALWLSRRARRALPAPDARFLHAAAAEAVAERLDAVARDFPDALLVWPGAPDWAETLAAHPKIGRLTEIAPPVDETLDAAPGAHDLAILGLTLHWVDDPVGALIQMRRALRPDGLLIACGFGGETLAELRAAFAEAEAEVEGGLSPRVSPMGEIRALGGLAQRAGLALPVVDSDRLEVTYADPLALMRDLRAMGETNALAQRRRTPLRRATLARACEIYAARFPAPGDPERISATFEIVTLTGWSPGPDQPQPKRPGSATTRLADALGVPELRAGEKAGE</sequence>
<keyword evidence="2 5" id="KW-0808">Transferase</keyword>
<dbReference type="EMBL" id="FNMZ01000001">
    <property type="protein sequence ID" value="SDW31396.1"/>
    <property type="molecule type" value="Genomic_DNA"/>
</dbReference>
<evidence type="ECO:0000313" key="6">
    <source>
        <dbReference type="Proteomes" id="UP000199118"/>
    </source>
</evidence>
<dbReference type="Proteomes" id="UP000199118">
    <property type="component" value="Unassembled WGS sequence"/>
</dbReference>